<dbReference type="InterPro" id="IPR016177">
    <property type="entry name" value="DNA-bd_dom_sf"/>
</dbReference>
<keyword evidence="9" id="KW-1185">Reference proteome</keyword>
<protein>
    <submittedName>
        <fullName evidence="8">Ethylene-responsive transcription factor 12</fullName>
    </submittedName>
</protein>
<comment type="subcellular location">
    <subcellularLocation>
        <location evidence="1">Nucleus</location>
    </subcellularLocation>
</comment>
<dbReference type="SUPFAM" id="SSF54171">
    <property type="entry name" value="DNA-binding domain"/>
    <property type="match status" value="2"/>
</dbReference>
<dbReference type="SMR" id="A0A1E5VL19"/>
<dbReference type="Proteomes" id="UP000095767">
    <property type="component" value="Unassembled WGS sequence"/>
</dbReference>
<sequence>MAPRAADKEPVPPATGLGLGVGGGVGAVGLGPHYRGVRKRPWGRYAAEIRDPAKKSRVWLGTYDTAEEAARAYDVAAREFRGAKAKTNFPFASQCPVAAGAGSPISSNSTVDSSGGGSGCGAPMQAMPLPPALDLDLFNRAAAVTAVSAGGMRFPFKGYPVARPTPHPYFFYEQAAAAAAAAAAAGYRMLKVAPAPVTVAAVAQSDSDSSSVVDHTPSPPATKHRGRCRSQQTLTSQLLLCRMDPTLRAVFSHGGAGGGGGGGGGGTGGSDGHYRGVRKRPWGRYAAEIRDPWKKTRVWLGTFDTPVEAALAYDRAARTLRGAKAKTNFPDHAGGHHQLHLAPLQPPAVPYGGASFDCPSRWHVVYLQQPPAAEAALPPAATQPADSSTLSTALELGTGQRRGALPFDLNEAPSC</sequence>
<feature type="compositionally biased region" description="Polar residues" evidence="6">
    <location>
        <begin position="104"/>
        <end position="113"/>
    </location>
</feature>
<dbReference type="InterPro" id="IPR001471">
    <property type="entry name" value="AP2/ERF_dom"/>
</dbReference>
<dbReference type="PRINTS" id="PR00367">
    <property type="entry name" value="ETHRSPELEMNT"/>
</dbReference>
<evidence type="ECO:0000256" key="6">
    <source>
        <dbReference type="SAM" id="MobiDB-lite"/>
    </source>
</evidence>
<feature type="region of interest" description="Disordered" evidence="6">
    <location>
        <begin position="102"/>
        <end position="123"/>
    </location>
</feature>
<evidence type="ECO:0000256" key="2">
    <source>
        <dbReference type="ARBA" id="ARBA00023015"/>
    </source>
</evidence>
<organism evidence="8 9">
    <name type="scientific">Dichanthelium oligosanthes</name>
    <dbReference type="NCBI Taxonomy" id="888268"/>
    <lineage>
        <taxon>Eukaryota</taxon>
        <taxon>Viridiplantae</taxon>
        <taxon>Streptophyta</taxon>
        <taxon>Embryophyta</taxon>
        <taxon>Tracheophyta</taxon>
        <taxon>Spermatophyta</taxon>
        <taxon>Magnoliopsida</taxon>
        <taxon>Liliopsida</taxon>
        <taxon>Poales</taxon>
        <taxon>Poaceae</taxon>
        <taxon>PACMAD clade</taxon>
        <taxon>Panicoideae</taxon>
        <taxon>Panicodae</taxon>
        <taxon>Paniceae</taxon>
        <taxon>Dichantheliinae</taxon>
        <taxon>Dichanthelium</taxon>
    </lineage>
</organism>
<proteinExistence type="predicted"/>
<evidence type="ECO:0000313" key="9">
    <source>
        <dbReference type="Proteomes" id="UP000095767"/>
    </source>
</evidence>
<keyword evidence="2" id="KW-0805">Transcription regulation</keyword>
<dbReference type="AlphaFoldDB" id="A0A1E5VL19"/>
<feature type="region of interest" description="Disordered" evidence="6">
    <location>
        <begin position="204"/>
        <end position="230"/>
    </location>
</feature>
<dbReference type="GO" id="GO:0003677">
    <property type="term" value="F:DNA binding"/>
    <property type="evidence" value="ECO:0007669"/>
    <property type="project" value="UniProtKB-KW"/>
</dbReference>
<keyword evidence="5" id="KW-0539">Nucleus</keyword>
<evidence type="ECO:0000256" key="5">
    <source>
        <dbReference type="ARBA" id="ARBA00023242"/>
    </source>
</evidence>
<name>A0A1E5VL19_9POAL</name>
<feature type="domain" description="AP2/ERF" evidence="7">
    <location>
        <begin position="33"/>
        <end position="90"/>
    </location>
</feature>
<dbReference type="OrthoDB" id="1931494at2759"/>
<dbReference type="PANTHER" id="PTHR31677:SF168">
    <property type="entry name" value="OS01G0797600 PROTEIN"/>
    <property type="match status" value="1"/>
</dbReference>
<feature type="compositionally biased region" description="Low complexity" evidence="6">
    <location>
        <begin position="204"/>
        <end position="214"/>
    </location>
</feature>
<dbReference type="InterPro" id="IPR036955">
    <property type="entry name" value="AP2/ERF_dom_sf"/>
</dbReference>
<evidence type="ECO:0000256" key="4">
    <source>
        <dbReference type="ARBA" id="ARBA00023163"/>
    </source>
</evidence>
<dbReference type="GO" id="GO:0005634">
    <property type="term" value="C:nucleus"/>
    <property type="evidence" value="ECO:0007669"/>
    <property type="project" value="UniProtKB-SubCell"/>
</dbReference>
<dbReference type="CDD" id="cd00018">
    <property type="entry name" value="AP2"/>
    <property type="match status" value="2"/>
</dbReference>
<dbReference type="FunFam" id="3.30.730.10:FF:000001">
    <property type="entry name" value="Ethylene-responsive transcription factor 2"/>
    <property type="match status" value="2"/>
</dbReference>
<accession>A0A1E5VL19</accession>
<dbReference type="Pfam" id="PF00847">
    <property type="entry name" value="AP2"/>
    <property type="match status" value="2"/>
</dbReference>
<dbReference type="Gene3D" id="3.30.730.10">
    <property type="entry name" value="AP2/ERF domain"/>
    <property type="match status" value="2"/>
</dbReference>
<dbReference type="STRING" id="888268.A0A1E5VL19"/>
<keyword evidence="4" id="KW-0804">Transcription</keyword>
<evidence type="ECO:0000259" key="7">
    <source>
        <dbReference type="PROSITE" id="PS51032"/>
    </source>
</evidence>
<dbReference type="GO" id="GO:0003700">
    <property type="term" value="F:DNA-binding transcription factor activity"/>
    <property type="evidence" value="ECO:0007669"/>
    <property type="project" value="InterPro"/>
</dbReference>
<dbReference type="PANTHER" id="PTHR31677">
    <property type="entry name" value="AP2 DOMAIN CLASS TRANSCRIPTION FACTOR"/>
    <property type="match status" value="1"/>
</dbReference>
<dbReference type="EMBL" id="LWDX02036138">
    <property type="protein sequence ID" value="OEL25843.1"/>
    <property type="molecule type" value="Genomic_DNA"/>
</dbReference>
<evidence type="ECO:0000256" key="1">
    <source>
        <dbReference type="ARBA" id="ARBA00004123"/>
    </source>
</evidence>
<dbReference type="SMART" id="SM00380">
    <property type="entry name" value="AP2"/>
    <property type="match status" value="2"/>
</dbReference>
<reference evidence="8 9" key="1">
    <citation type="submission" date="2016-09" db="EMBL/GenBank/DDBJ databases">
        <title>The draft genome of Dichanthelium oligosanthes: A C3 panicoid grass species.</title>
        <authorList>
            <person name="Studer A.J."/>
            <person name="Schnable J.C."/>
            <person name="Brutnell T.P."/>
        </authorList>
    </citation>
    <scope>NUCLEOTIDE SEQUENCE [LARGE SCALE GENOMIC DNA]</scope>
    <source>
        <strain evidence="9">cv. Kellogg 1175</strain>
        <tissue evidence="8">Leaf</tissue>
    </source>
</reference>
<gene>
    <name evidence="8" type="ORF">BAE44_0013142</name>
</gene>
<keyword evidence="3" id="KW-0238">DNA-binding</keyword>
<evidence type="ECO:0000256" key="3">
    <source>
        <dbReference type="ARBA" id="ARBA00023125"/>
    </source>
</evidence>
<dbReference type="PROSITE" id="PS51032">
    <property type="entry name" value="AP2_ERF"/>
    <property type="match status" value="2"/>
</dbReference>
<evidence type="ECO:0000313" key="8">
    <source>
        <dbReference type="EMBL" id="OEL25843.1"/>
    </source>
</evidence>
<comment type="caution">
    <text evidence="8">The sequence shown here is derived from an EMBL/GenBank/DDBJ whole genome shotgun (WGS) entry which is preliminary data.</text>
</comment>
<feature type="domain" description="AP2/ERF" evidence="7">
    <location>
        <begin position="273"/>
        <end position="330"/>
    </location>
</feature>